<dbReference type="EMBL" id="BMLN01000006">
    <property type="protein sequence ID" value="GGO01232.1"/>
    <property type="molecule type" value="Genomic_DNA"/>
</dbReference>
<name>A0ABQ2L3F0_9BACL</name>
<dbReference type="InterPro" id="IPR000182">
    <property type="entry name" value="GNAT_dom"/>
</dbReference>
<dbReference type="PANTHER" id="PTHR43800:SF1">
    <property type="entry name" value="PEPTIDYL-LYSINE N-ACETYLTRANSFERASE YJAB"/>
    <property type="match status" value="1"/>
</dbReference>
<evidence type="ECO:0000256" key="2">
    <source>
        <dbReference type="ARBA" id="ARBA00023315"/>
    </source>
</evidence>
<comment type="caution">
    <text evidence="4">The sequence shown here is derived from an EMBL/GenBank/DDBJ whole genome shotgun (WGS) entry which is preliminary data.</text>
</comment>
<keyword evidence="1" id="KW-0808">Transferase</keyword>
<evidence type="ECO:0000313" key="5">
    <source>
        <dbReference type="Proteomes" id="UP000606653"/>
    </source>
</evidence>
<feature type="domain" description="N-acetyltransferase" evidence="3">
    <location>
        <begin position="9"/>
        <end position="165"/>
    </location>
</feature>
<dbReference type="SUPFAM" id="SSF55729">
    <property type="entry name" value="Acyl-CoA N-acyltransferases (Nat)"/>
    <property type="match status" value="1"/>
</dbReference>
<dbReference type="InterPro" id="IPR016181">
    <property type="entry name" value="Acyl_CoA_acyltransferase"/>
</dbReference>
<organism evidence="4 5">
    <name type="scientific">Saccharibacillus kuerlensis</name>
    <dbReference type="NCBI Taxonomy" id="459527"/>
    <lineage>
        <taxon>Bacteria</taxon>
        <taxon>Bacillati</taxon>
        <taxon>Bacillota</taxon>
        <taxon>Bacilli</taxon>
        <taxon>Bacillales</taxon>
        <taxon>Paenibacillaceae</taxon>
        <taxon>Saccharibacillus</taxon>
    </lineage>
</organism>
<sequence>MSKEWAVPIHLRLASEEDAPLIHEMQVRAFTPLMETYQDHETSPASQSIERVLDRILQRETDYYVIKSVGRAVGAIRVVAVDSRNGSYRISPIFVLPEHQGKGIARQAFAWVEQKYYHAERWELEAILEEDRSCRLYEQLGYRQTGERKILNERMTLVFYEKKVSVVE</sequence>
<gene>
    <name evidence="4" type="ORF">GCM10010969_23310</name>
</gene>
<proteinExistence type="predicted"/>
<dbReference type="RefSeq" id="WP_018976144.1">
    <property type="nucleotide sequence ID" value="NZ_BMLN01000006.1"/>
</dbReference>
<dbReference type="Pfam" id="PF00583">
    <property type="entry name" value="Acetyltransf_1"/>
    <property type="match status" value="1"/>
</dbReference>
<keyword evidence="2" id="KW-0012">Acyltransferase</keyword>
<protein>
    <submittedName>
        <fullName evidence="4">Acetyltransferase</fullName>
    </submittedName>
</protein>
<dbReference type="CDD" id="cd04301">
    <property type="entry name" value="NAT_SF"/>
    <property type="match status" value="1"/>
</dbReference>
<keyword evidence="5" id="KW-1185">Reference proteome</keyword>
<dbReference type="PANTHER" id="PTHR43800">
    <property type="entry name" value="PEPTIDYL-LYSINE N-ACETYLTRANSFERASE YJAB"/>
    <property type="match status" value="1"/>
</dbReference>
<dbReference type="Proteomes" id="UP000606653">
    <property type="component" value="Unassembled WGS sequence"/>
</dbReference>
<evidence type="ECO:0000259" key="3">
    <source>
        <dbReference type="PROSITE" id="PS51186"/>
    </source>
</evidence>
<accession>A0ABQ2L3F0</accession>
<dbReference type="Gene3D" id="3.40.630.30">
    <property type="match status" value="1"/>
</dbReference>
<evidence type="ECO:0000256" key="1">
    <source>
        <dbReference type="ARBA" id="ARBA00022679"/>
    </source>
</evidence>
<dbReference type="PROSITE" id="PS51186">
    <property type="entry name" value="GNAT"/>
    <property type="match status" value="1"/>
</dbReference>
<reference evidence="5" key="1">
    <citation type="journal article" date="2019" name="Int. J. Syst. Evol. Microbiol.">
        <title>The Global Catalogue of Microorganisms (GCM) 10K type strain sequencing project: providing services to taxonomists for standard genome sequencing and annotation.</title>
        <authorList>
            <consortium name="The Broad Institute Genomics Platform"/>
            <consortium name="The Broad Institute Genome Sequencing Center for Infectious Disease"/>
            <person name="Wu L."/>
            <person name="Ma J."/>
        </authorList>
    </citation>
    <scope>NUCLEOTIDE SEQUENCE [LARGE SCALE GENOMIC DNA]</scope>
    <source>
        <strain evidence="5">CGMCC 1.6964</strain>
    </source>
</reference>
<evidence type="ECO:0000313" key="4">
    <source>
        <dbReference type="EMBL" id="GGO01232.1"/>
    </source>
</evidence>